<dbReference type="EMBL" id="LKCM01000055">
    <property type="protein sequence ID" value="KPQ44798.1"/>
    <property type="molecule type" value="Genomic_DNA"/>
</dbReference>
<dbReference type="AlphaFoldDB" id="A0A0P8AJD8"/>
<reference evidence="2 3" key="1">
    <citation type="submission" date="2015-09" db="EMBL/GenBank/DDBJ databases">
        <title>A metagenomics-based metabolic model of nitrate-dependent anaerobic oxidation of methane by Methanoperedens-like archaea.</title>
        <authorList>
            <person name="Arshad A."/>
            <person name="Speth D.R."/>
            <person name="De Graaf R.M."/>
            <person name="Op Den Camp H.J."/>
            <person name="Jetten M.S."/>
            <person name="Welte C.U."/>
        </authorList>
    </citation>
    <scope>NUCLEOTIDE SEQUENCE [LARGE SCALE GENOMIC DNA]</scope>
</reference>
<evidence type="ECO:0000313" key="3">
    <source>
        <dbReference type="Proteomes" id="UP000050360"/>
    </source>
</evidence>
<dbReference type="Proteomes" id="UP000050360">
    <property type="component" value="Unassembled WGS sequence"/>
</dbReference>
<dbReference type="InterPro" id="IPR011674">
    <property type="entry name" value="DUF1616"/>
</dbReference>
<evidence type="ECO:0000313" key="2">
    <source>
        <dbReference type="EMBL" id="KPQ44798.1"/>
    </source>
</evidence>
<evidence type="ECO:0000259" key="1">
    <source>
        <dbReference type="Pfam" id="PF07760"/>
    </source>
</evidence>
<comment type="caution">
    <text evidence="2">The sequence shown here is derived from an EMBL/GenBank/DDBJ whole genome shotgun (WGS) entry which is preliminary data.</text>
</comment>
<gene>
    <name evidence="2" type="ORF">MPEBLZ_00620</name>
</gene>
<dbReference type="Pfam" id="PF07760">
    <property type="entry name" value="DUF1616"/>
    <property type="match status" value="1"/>
</dbReference>
<proteinExistence type="predicted"/>
<sequence>MFFLLTLIQRWRYGKESYGFTLSDIRSFYYILKNKEPETGPDHALEKMLIKTMIISILIVSAMVIYTKVNTEPEKFTSLYILGADGKAENYLTEVSIGEPYTILVGVENYEYAPVYYMLRVNFGGKILKEYPIILDHNNRWLNNVTVIPELASSIASGNKTKLEIDLFKDNKSYRSVHLMVNTNLDSVKFSELPNIINGDMESDEGWLFFGSSPDIKGSYIYETISSRVYEMNYSSRNPDSSGIIYQNLTTRGDVLATLSFDVIDSEYSNTSSFALKQALLDGQVIWETRVGDNNNTWAHIGVPVLLSGKNTLAFRVYSNSTDDLTRTVLWDNIKLKLFKSGLPQLGDTLEKKGLAVKLYNFSRTENLSSLNFIIENTGKIEKNVSLKPAPVIIDDLDNQYEMLGIGLIDRVKLSPVYPGVLKKGTISFRPINNSAKDLRIILYLNGEKYEFNYHVEPKILGEDGNTPDNINATMGDIITKNGFEVMLNGFQNTPEVTSQVSISVKNIESEEKPFKLNPSAILIDDLGNQYGMVIIQRSGQIKQTTVYPGAIRRGIIFFKPINPDAKDLKLILYLNGNKYEFKFKAQAKILEEKGFSNSISEEINAGLGDTITQDGFALMLKGFQNTPGWYSRIDIAVKNMENERKQFYPSPIIIDDLGNQYEGIGIQRSTQIKLSPIYPGVARRGSIFFEEINPDAKYLKVILYLNGKIYKFGLKAESKILDDKDLNGNISAYLPINATMGEALTQGGLEIKLKSFQNTPGWNSQVVIAVKNFETEDKQFKYNSSPVLIDDLGNQYEMTNIKRSNQIEQTTIAPSARIEGAIFFEPIKEEAKYILFILPISSDKYIFGFEPKNILI</sequence>
<accession>A0A0P8AJD8</accession>
<name>A0A0P8AJD8_9EURY</name>
<protein>
    <submittedName>
        <fullName evidence="2">Telomeric repeat-binding factor 2</fullName>
    </submittedName>
</protein>
<feature type="domain" description="DUF1616" evidence="1">
    <location>
        <begin position="4"/>
        <end position="182"/>
    </location>
</feature>
<organism evidence="2 3">
    <name type="scientific">Candidatus Methanoperedens nitratireducens</name>
    <dbReference type="NCBI Taxonomy" id="1392998"/>
    <lineage>
        <taxon>Archaea</taxon>
        <taxon>Methanobacteriati</taxon>
        <taxon>Methanobacteriota</taxon>
        <taxon>Stenosarchaea group</taxon>
        <taxon>Methanomicrobia</taxon>
        <taxon>Methanosarcinales</taxon>
        <taxon>ANME-2 cluster</taxon>
        <taxon>Candidatus Methanoperedentaceae</taxon>
        <taxon>Candidatus Methanoperedens</taxon>
    </lineage>
</organism>